<dbReference type="EMBL" id="ADBV01025453">
    <property type="protein sequence ID" value="EJW69824.1"/>
    <property type="molecule type" value="Genomic_DNA"/>
</dbReference>
<feature type="non-terminal residue" evidence="1">
    <location>
        <position position="1"/>
    </location>
</feature>
<sequence>DIDDGLILYRITASSISNDQNEQAITATVANLTVTKTFKVFKIHLEKHHLEMRTLTSLVVPFSSISQIDKSVLLATASHKHPSEIVFDVIQQPAHGSLILESLRGIRSSKFPTLHCYANARSTTTVSFSFDHCCIP</sequence>
<reference evidence="2" key="1">
    <citation type="submission" date="2012-08" db="EMBL/GenBank/DDBJ databases">
        <title>The Genome Sequence of Wuchereria bancrofti.</title>
        <authorList>
            <person name="Nutman T.B."/>
            <person name="Fink D.L."/>
            <person name="Russ C."/>
            <person name="Young S."/>
            <person name="Zeng Q."/>
            <person name="Koehrsen M."/>
            <person name="Alvarado L."/>
            <person name="Berlin A."/>
            <person name="Chapman S.B."/>
            <person name="Chen Z."/>
            <person name="Freedman E."/>
            <person name="Gellesch M."/>
            <person name="Goldberg J."/>
            <person name="Griggs A."/>
            <person name="Gujja S."/>
            <person name="Heilman E.R."/>
            <person name="Heiman D."/>
            <person name="Hepburn T."/>
            <person name="Howarth C."/>
            <person name="Jen D."/>
            <person name="Larson L."/>
            <person name="Lewis B."/>
            <person name="Mehta T."/>
            <person name="Park D."/>
            <person name="Pearson M."/>
            <person name="Roberts A."/>
            <person name="Saif S."/>
            <person name="Shea T."/>
            <person name="Shenoy N."/>
            <person name="Sisk P."/>
            <person name="Stolte C."/>
            <person name="Sykes S."/>
            <person name="Walk T."/>
            <person name="White J."/>
            <person name="Yandava C."/>
            <person name="Haas B."/>
            <person name="Henn M.R."/>
            <person name="Nusbaum C."/>
            <person name="Birren B."/>
        </authorList>
    </citation>
    <scope>NUCLEOTIDE SEQUENCE [LARGE SCALE GENOMIC DNA]</scope>
    <source>
        <strain evidence="2">NA</strain>
    </source>
</reference>
<proteinExistence type="predicted"/>
<evidence type="ECO:0000313" key="2">
    <source>
        <dbReference type="Proteomes" id="UP000004810"/>
    </source>
</evidence>
<dbReference type="Proteomes" id="UP000004810">
    <property type="component" value="Unassembled WGS sequence"/>
</dbReference>
<accession>J9E349</accession>
<comment type="caution">
    <text evidence="1">The sequence shown here is derived from an EMBL/GenBank/DDBJ whole genome shotgun (WGS) entry which is preliminary data.</text>
</comment>
<evidence type="ECO:0000313" key="1">
    <source>
        <dbReference type="EMBL" id="EJW69824.1"/>
    </source>
</evidence>
<name>J9E349_WUCBA</name>
<gene>
    <name evidence="1" type="ORF">WUBG_19269</name>
</gene>
<dbReference type="AlphaFoldDB" id="J9E349"/>
<organism evidence="1 2">
    <name type="scientific">Wuchereria bancrofti</name>
    <dbReference type="NCBI Taxonomy" id="6293"/>
    <lineage>
        <taxon>Eukaryota</taxon>
        <taxon>Metazoa</taxon>
        <taxon>Ecdysozoa</taxon>
        <taxon>Nematoda</taxon>
        <taxon>Chromadorea</taxon>
        <taxon>Rhabditida</taxon>
        <taxon>Spirurina</taxon>
        <taxon>Spiruromorpha</taxon>
        <taxon>Filarioidea</taxon>
        <taxon>Onchocercidae</taxon>
        <taxon>Wuchereria</taxon>
    </lineage>
</organism>
<protein>
    <submittedName>
        <fullName evidence="1">Uncharacterized protein</fullName>
    </submittedName>
</protein>